<dbReference type="NCBIfam" id="TIGR03082">
    <property type="entry name" value="Gneg_AbrB_dup"/>
    <property type="match status" value="1"/>
</dbReference>
<dbReference type="EMBL" id="RDRB01000002">
    <property type="protein sequence ID" value="ROU03496.1"/>
    <property type="molecule type" value="Genomic_DNA"/>
</dbReference>
<organism evidence="2 3">
    <name type="scientific">Histidinibacterium lentulum</name>
    <dbReference type="NCBI Taxonomy" id="2480588"/>
    <lineage>
        <taxon>Bacteria</taxon>
        <taxon>Pseudomonadati</taxon>
        <taxon>Pseudomonadota</taxon>
        <taxon>Alphaproteobacteria</taxon>
        <taxon>Rhodobacterales</taxon>
        <taxon>Paracoccaceae</taxon>
        <taxon>Histidinibacterium</taxon>
    </lineage>
</organism>
<dbReference type="RefSeq" id="WP_123641030.1">
    <property type="nucleotide sequence ID" value="NZ_ML119082.1"/>
</dbReference>
<dbReference type="OrthoDB" id="7157734at2"/>
<feature type="transmembrane region" description="Helical" evidence="1">
    <location>
        <begin position="37"/>
        <end position="57"/>
    </location>
</feature>
<feature type="transmembrane region" description="Helical" evidence="1">
    <location>
        <begin position="327"/>
        <end position="345"/>
    </location>
</feature>
<evidence type="ECO:0000313" key="2">
    <source>
        <dbReference type="EMBL" id="ROU03496.1"/>
    </source>
</evidence>
<dbReference type="PIRSF" id="PIRSF038991">
    <property type="entry name" value="Protein_AbrB"/>
    <property type="match status" value="1"/>
</dbReference>
<feature type="transmembrane region" description="Helical" evidence="1">
    <location>
        <begin position="238"/>
        <end position="258"/>
    </location>
</feature>
<evidence type="ECO:0000256" key="1">
    <source>
        <dbReference type="SAM" id="Phobius"/>
    </source>
</evidence>
<name>A0A3N2R847_9RHOB</name>
<protein>
    <submittedName>
        <fullName evidence="2">AbrB family transcriptional regulator</fullName>
    </submittedName>
</protein>
<keyword evidence="1" id="KW-0472">Membrane</keyword>
<sequence length="354" mass="35736">MPASSAPFPAVEAARIAATLALGAAGGTLCWALDLPLPWMLGSMLATLAAVLAGAGLKPPAGARTLVTAVIGVMLGAAFSPDLLGDIAGWALSLAILLGYVAVAAAVLVPFYIRVGRMDTVTAFFSAMPGGMVEMMMLGEDMGGDGRRIVLTHAARIVITVAVIALVFRWGLGLDVSGGAFAEGMALGPGDVVLLCMSGVAGVWLGPRLKLPAPTLLGPMLLSAAVHLVGWTDGAPPGWLVAAAQVFLGTIMGCRFLGAGRDLVLRALALSVGATSVALALCIAVAFAFAELIGQPVAQVVLAFAPGGLTEMGLVALAMGADVAYVTAHHIVRIAVLVAVAPLLLKPLAARLQR</sequence>
<feature type="transmembrane region" description="Helical" evidence="1">
    <location>
        <begin position="120"/>
        <end position="138"/>
    </location>
</feature>
<keyword evidence="1" id="KW-1133">Transmembrane helix</keyword>
<dbReference type="InterPro" id="IPR017516">
    <property type="entry name" value="AbrB_dup"/>
</dbReference>
<dbReference type="Proteomes" id="UP000268016">
    <property type="component" value="Unassembled WGS sequence"/>
</dbReference>
<keyword evidence="1" id="KW-0812">Transmembrane</keyword>
<dbReference type="PANTHER" id="PTHR38457:SF1">
    <property type="entry name" value="REGULATOR ABRB-RELATED"/>
    <property type="match status" value="1"/>
</dbReference>
<dbReference type="AlphaFoldDB" id="A0A3N2R847"/>
<dbReference type="Pfam" id="PF05145">
    <property type="entry name" value="AbrB"/>
    <property type="match status" value="1"/>
</dbReference>
<comment type="caution">
    <text evidence="2">The sequence shown here is derived from an EMBL/GenBank/DDBJ whole genome shotgun (WGS) entry which is preliminary data.</text>
</comment>
<reference evidence="2 3" key="1">
    <citation type="submission" date="2018-10" db="EMBL/GenBank/DDBJ databases">
        <title>Histidinibacterium lentulum gen. nov., sp. nov., a marine bacterium from the culture broth of Picochlorum sp. 122.</title>
        <authorList>
            <person name="Wang G."/>
        </authorList>
    </citation>
    <scope>NUCLEOTIDE SEQUENCE [LARGE SCALE GENOMIC DNA]</scope>
    <source>
        <strain evidence="2 3">B17</strain>
    </source>
</reference>
<dbReference type="GO" id="GO:0010468">
    <property type="term" value="P:regulation of gene expression"/>
    <property type="evidence" value="ECO:0007669"/>
    <property type="project" value="InterPro"/>
</dbReference>
<gene>
    <name evidence="2" type="ORF">EAT49_04155</name>
</gene>
<evidence type="ECO:0000313" key="3">
    <source>
        <dbReference type="Proteomes" id="UP000268016"/>
    </source>
</evidence>
<accession>A0A3N2R847</accession>
<feature type="transmembrane region" description="Helical" evidence="1">
    <location>
        <begin position="64"/>
        <end position="81"/>
    </location>
</feature>
<dbReference type="InterPro" id="IPR007820">
    <property type="entry name" value="AbrB_fam"/>
</dbReference>
<feature type="transmembrane region" description="Helical" evidence="1">
    <location>
        <begin position="150"/>
        <end position="172"/>
    </location>
</feature>
<feature type="transmembrane region" description="Helical" evidence="1">
    <location>
        <begin position="184"/>
        <end position="205"/>
    </location>
</feature>
<dbReference type="PANTHER" id="PTHR38457">
    <property type="entry name" value="REGULATOR ABRB-RELATED"/>
    <property type="match status" value="1"/>
</dbReference>
<proteinExistence type="predicted"/>
<dbReference type="GO" id="GO:0016020">
    <property type="term" value="C:membrane"/>
    <property type="evidence" value="ECO:0007669"/>
    <property type="project" value="InterPro"/>
</dbReference>
<feature type="transmembrane region" description="Helical" evidence="1">
    <location>
        <begin position="87"/>
        <end position="113"/>
    </location>
</feature>
<feature type="transmembrane region" description="Helical" evidence="1">
    <location>
        <begin position="264"/>
        <end position="289"/>
    </location>
</feature>
<keyword evidence="3" id="KW-1185">Reference proteome</keyword>